<keyword evidence="3" id="KW-1185">Reference proteome</keyword>
<dbReference type="AlphaFoldDB" id="A0A7W8M785"/>
<comment type="caution">
    <text evidence="2">The sequence shown here is derived from an EMBL/GenBank/DDBJ whole genome shotgun (WGS) entry which is preliminary data.</text>
</comment>
<feature type="compositionally biased region" description="Basic and acidic residues" evidence="1">
    <location>
        <begin position="101"/>
        <end position="111"/>
    </location>
</feature>
<accession>A0A7W8M785</accession>
<evidence type="ECO:0000313" key="2">
    <source>
        <dbReference type="EMBL" id="MBB5270312.1"/>
    </source>
</evidence>
<evidence type="ECO:0000313" key="3">
    <source>
        <dbReference type="Proteomes" id="UP000532440"/>
    </source>
</evidence>
<name>A0A7W8M785_9BURK</name>
<sequence length="132" mass="13849">MVAGKLAKLRKGANQHAPIGAPAVSQDAAAELLNVGRRSVQRAREVLDHGAPELVAAVERGEVSVSAAANAARAPKDVQAAAVAAGKDQLRHLAKLAADNESMRADIEETKRKNRARPRSPRPRRPRAGGGC</sequence>
<dbReference type="EMBL" id="JACHGB010000001">
    <property type="protein sequence ID" value="MBB5270312.1"/>
    <property type="molecule type" value="Genomic_DNA"/>
</dbReference>
<organism evidence="2 3">
    <name type="scientific">Quisquiliibacterium transsilvanicum</name>
    <dbReference type="NCBI Taxonomy" id="1549638"/>
    <lineage>
        <taxon>Bacteria</taxon>
        <taxon>Pseudomonadati</taxon>
        <taxon>Pseudomonadota</taxon>
        <taxon>Betaproteobacteria</taxon>
        <taxon>Burkholderiales</taxon>
        <taxon>Burkholderiaceae</taxon>
        <taxon>Quisquiliibacterium</taxon>
    </lineage>
</organism>
<feature type="region of interest" description="Disordered" evidence="1">
    <location>
        <begin position="1"/>
        <end position="20"/>
    </location>
</feature>
<protein>
    <submittedName>
        <fullName evidence="2">Uncharacterized protein</fullName>
    </submittedName>
</protein>
<dbReference type="Proteomes" id="UP000532440">
    <property type="component" value="Unassembled WGS sequence"/>
</dbReference>
<feature type="compositionally biased region" description="Basic residues" evidence="1">
    <location>
        <begin position="112"/>
        <end position="132"/>
    </location>
</feature>
<reference evidence="2 3" key="1">
    <citation type="submission" date="2020-08" db="EMBL/GenBank/DDBJ databases">
        <title>Genomic Encyclopedia of Type Strains, Phase IV (KMG-IV): sequencing the most valuable type-strain genomes for metagenomic binning, comparative biology and taxonomic classification.</title>
        <authorList>
            <person name="Goeker M."/>
        </authorList>
    </citation>
    <scope>NUCLEOTIDE SEQUENCE [LARGE SCALE GENOMIC DNA]</scope>
    <source>
        <strain evidence="2 3">DSM 29781</strain>
    </source>
</reference>
<evidence type="ECO:0000256" key="1">
    <source>
        <dbReference type="SAM" id="MobiDB-lite"/>
    </source>
</evidence>
<gene>
    <name evidence="2" type="ORF">HNQ70_000296</name>
</gene>
<proteinExistence type="predicted"/>
<dbReference type="Gene3D" id="1.10.10.2830">
    <property type="match status" value="1"/>
</dbReference>
<feature type="region of interest" description="Disordered" evidence="1">
    <location>
        <begin position="101"/>
        <end position="132"/>
    </location>
</feature>
<dbReference type="RefSeq" id="WP_183963595.1">
    <property type="nucleotide sequence ID" value="NZ_BAABEW010000021.1"/>
</dbReference>